<accession>A0A1E5GA04</accession>
<dbReference type="STRING" id="903984.BCR21_14300"/>
<reference evidence="4" key="1">
    <citation type="submission" date="2016-09" db="EMBL/GenBank/DDBJ databases">
        <authorList>
            <person name="Gulvik C.A."/>
        </authorList>
    </citation>
    <scope>NUCLEOTIDE SEQUENCE [LARGE SCALE GENOMIC DNA]</scope>
    <source>
        <strain evidence="4">DSM 23328</strain>
    </source>
</reference>
<feature type="transmembrane region" description="Helical" evidence="1">
    <location>
        <begin position="193"/>
        <end position="212"/>
    </location>
</feature>
<keyword evidence="4" id="KW-1185">Reference proteome</keyword>
<protein>
    <recommendedName>
        <fullName evidence="2">Zinc-ribbon domain-containing protein</fullName>
    </recommendedName>
</protein>
<keyword evidence="1" id="KW-0472">Membrane</keyword>
<gene>
    <name evidence="3" type="ORF">BCR21_14300</name>
</gene>
<name>A0A1E5GA04_9ENTE</name>
<dbReference type="Pfam" id="PF13240">
    <property type="entry name" value="Zn_Ribbon_1"/>
    <property type="match status" value="1"/>
</dbReference>
<dbReference type="PANTHER" id="PTHR40076">
    <property type="entry name" value="MEMBRANE PROTEIN-RELATED"/>
    <property type="match status" value="1"/>
</dbReference>
<dbReference type="Pfam" id="PF06161">
    <property type="entry name" value="DUF975"/>
    <property type="match status" value="1"/>
</dbReference>
<dbReference type="Proteomes" id="UP000094068">
    <property type="component" value="Unassembled WGS sequence"/>
</dbReference>
<feature type="transmembrane region" description="Helical" evidence="1">
    <location>
        <begin position="88"/>
        <end position="114"/>
    </location>
</feature>
<dbReference type="OrthoDB" id="9784844at2"/>
<feature type="transmembrane region" description="Helical" evidence="1">
    <location>
        <begin position="134"/>
        <end position="157"/>
    </location>
</feature>
<evidence type="ECO:0000313" key="4">
    <source>
        <dbReference type="Proteomes" id="UP000094068"/>
    </source>
</evidence>
<dbReference type="AlphaFoldDB" id="A0A1E5GA04"/>
<feature type="domain" description="Zinc-ribbon" evidence="2">
    <location>
        <begin position="3"/>
        <end position="25"/>
    </location>
</feature>
<evidence type="ECO:0000313" key="3">
    <source>
        <dbReference type="EMBL" id="OEG09519.1"/>
    </source>
</evidence>
<dbReference type="InterPro" id="IPR010380">
    <property type="entry name" value="DUF975"/>
</dbReference>
<dbReference type="PANTHER" id="PTHR40076:SF1">
    <property type="entry name" value="MEMBRANE PROTEIN"/>
    <property type="match status" value="1"/>
</dbReference>
<comment type="caution">
    <text evidence="3">The sequence shown here is derived from an EMBL/GenBank/DDBJ whole genome shotgun (WGS) entry which is preliminary data.</text>
</comment>
<dbReference type="EMBL" id="MIJZ01000016">
    <property type="protein sequence ID" value="OEG09519.1"/>
    <property type="molecule type" value="Genomic_DNA"/>
</dbReference>
<evidence type="ECO:0000256" key="1">
    <source>
        <dbReference type="SAM" id="Phobius"/>
    </source>
</evidence>
<organism evidence="3 4">
    <name type="scientific">Enterococcus ureasiticus</name>
    <dbReference type="NCBI Taxonomy" id="903984"/>
    <lineage>
        <taxon>Bacteria</taxon>
        <taxon>Bacillati</taxon>
        <taxon>Bacillota</taxon>
        <taxon>Bacilli</taxon>
        <taxon>Lactobacillales</taxon>
        <taxon>Enterococcaceae</taxon>
        <taxon>Enterococcus</taxon>
    </lineage>
</organism>
<keyword evidence="1" id="KW-0812">Transmembrane</keyword>
<sequence length="301" mass="35053">MKYCSSCGSELGENVKFCPKCGADLTQKSVEQLPLSKVIKEQFGNVNVDAAGRLQLPYAKGTNITRYELKMEAQKKLAGRYGEWFKSIISYFLISMILFFIFSFSMVKMNLAYYQVVMYQNGYGGSAFSGISRIFWVFIFILAFIMLLVIGILFEAVMKWCAIFSLRGQKADGIKIIVYFLNYQKNRIVKANILMLFYQFCWSLLFLIPGIVKLASYSMTNYLLEKQPNLTASEAITLSRRIMHGYKLEWFYLRFSFYFWTILTIMTFNLASFYVLPYQNVVEVKFFEVVYENYQQSIKNG</sequence>
<dbReference type="InterPro" id="IPR026870">
    <property type="entry name" value="Zinc_ribbon_dom"/>
</dbReference>
<keyword evidence="1" id="KW-1133">Transmembrane helix</keyword>
<dbReference type="RefSeq" id="WP_069647197.1">
    <property type="nucleotide sequence ID" value="NZ_MIJZ01000016.1"/>
</dbReference>
<proteinExistence type="predicted"/>
<feature type="transmembrane region" description="Helical" evidence="1">
    <location>
        <begin position="257"/>
        <end position="276"/>
    </location>
</feature>
<evidence type="ECO:0000259" key="2">
    <source>
        <dbReference type="Pfam" id="PF13240"/>
    </source>
</evidence>